<accession>A0A4Y2IDN6</accession>
<evidence type="ECO:0000313" key="2">
    <source>
        <dbReference type="EMBL" id="GBM75492.1"/>
    </source>
</evidence>
<gene>
    <name evidence="2" type="ORF">AVEN_183808_1</name>
</gene>
<keyword evidence="3" id="KW-1185">Reference proteome</keyword>
<dbReference type="Proteomes" id="UP000499080">
    <property type="component" value="Unassembled WGS sequence"/>
</dbReference>
<evidence type="ECO:0000256" key="1">
    <source>
        <dbReference type="SAM" id="MobiDB-lite"/>
    </source>
</evidence>
<sequence>MKNSDYSCNLKHVAYSYGSDSRSITIKKMPFIATAMLVLYSYFEVNFPGSLKMSMSNMEQEGYFVTDHVILNRGQMTRTTAELAAASPSFPTTPEGGHLTPYV</sequence>
<proteinExistence type="predicted"/>
<feature type="region of interest" description="Disordered" evidence="1">
    <location>
        <begin position="84"/>
        <end position="103"/>
    </location>
</feature>
<reference evidence="2 3" key="1">
    <citation type="journal article" date="2019" name="Sci. Rep.">
        <title>Orb-weaving spider Araneus ventricosus genome elucidates the spidroin gene catalogue.</title>
        <authorList>
            <person name="Kono N."/>
            <person name="Nakamura H."/>
            <person name="Ohtoshi R."/>
            <person name="Moran D.A.P."/>
            <person name="Shinohara A."/>
            <person name="Yoshida Y."/>
            <person name="Fujiwara M."/>
            <person name="Mori M."/>
            <person name="Tomita M."/>
            <person name="Arakawa K."/>
        </authorList>
    </citation>
    <scope>NUCLEOTIDE SEQUENCE [LARGE SCALE GENOMIC DNA]</scope>
</reference>
<dbReference type="EMBL" id="BGPR01002561">
    <property type="protein sequence ID" value="GBM75492.1"/>
    <property type="molecule type" value="Genomic_DNA"/>
</dbReference>
<organism evidence="2 3">
    <name type="scientific">Araneus ventricosus</name>
    <name type="common">Orbweaver spider</name>
    <name type="synonym">Epeira ventricosa</name>
    <dbReference type="NCBI Taxonomy" id="182803"/>
    <lineage>
        <taxon>Eukaryota</taxon>
        <taxon>Metazoa</taxon>
        <taxon>Ecdysozoa</taxon>
        <taxon>Arthropoda</taxon>
        <taxon>Chelicerata</taxon>
        <taxon>Arachnida</taxon>
        <taxon>Araneae</taxon>
        <taxon>Araneomorphae</taxon>
        <taxon>Entelegynae</taxon>
        <taxon>Araneoidea</taxon>
        <taxon>Araneidae</taxon>
        <taxon>Araneus</taxon>
    </lineage>
</organism>
<protein>
    <submittedName>
        <fullName evidence="2">Uncharacterized protein</fullName>
    </submittedName>
</protein>
<dbReference type="AlphaFoldDB" id="A0A4Y2IDN6"/>
<name>A0A4Y2IDN6_ARAVE</name>
<comment type="caution">
    <text evidence="2">The sequence shown here is derived from an EMBL/GenBank/DDBJ whole genome shotgun (WGS) entry which is preliminary data.</text>
</comment>
<evidence type="ECO:0000313" key="3">
    <source>
        <dbReference type="Proteomes" id="UP000499080"/>
    </source>
</evidence>